<dbReference type="RefSeq" id="WP_204547213.1">
    <property type="nucleotide sequence ID" value="NZ_JAFBFI010000026.1"/>
</dbReference>
<reference evidence="1 2" key="1">
    <citation type="submission" date="2021-01" db="EMBL/GenBank/DDBJ databases">
        <title>Genomic Encyclopedia of Type Strains, Phase IV (KMG-IV): sequencing the most valuable type-strain genomes for metagenomic binning, comparative biology and taxonomic classification.</title>
        <authorList>
            <person name="Goeker M."/>
        </authorList>
    </citation>
    <scope>NUCLEOTIDE SEQUENCE [LARGE SCALE GENOMIC DNA]</scope>
    <source>
        <strain evidence="1 2">DSM 105482</strain>
    </source>
</reference>
<sequence>MNSNYERLLLIKELKQLIREWDKCKDKYIRRDISTDIKLISDAIDLM</sequence>
<dbReference type="Proteomes" id="UP000823486">
    <property type="component" value="Unassembled WGS sequence"/>
</dbReference>
<dbReference type="EMBL" id="JAFBFI010000026">
    <property type="protein sequence ID" value="MBM7694511.1"/>
    <property type="molecule type" value="Genomic_DNA"/>
</dbReference>
<proteinExistence type="predicted"/>
<comment type="caution">
    <text evidence="1">The sequence shown here is derived from an EMBL/GenBank/DDBJ whole genome shotgun (WGS) entry which is preliminary data.</text>
</comment>
<gene>
    <name evidence="1" type="ORF">JOC77_003974</name>
</gene>
<protein>
    <submittedName>
        <fullName evidence="1">Uncharacterized protein</fullName>
    </submittedName>
</protein>
<evidence type="ECO:0000313" key="1">
    <source>
        <dbReference type="EMBL" id="MBM7694511.1"/>
    </source>
</evidence>
<evidence type="ECO:0000313" key="2">
    <source>
        <dbReference type="Proteomes" id="UP000823486"/>
    </source>
</evidence>
<keyword evidence="2" id="KW-1185">Reference proteome</keyword>
<accession>A0ABS2QQI5</accession>
<name>A0ABS2QQI5_9BACI</name>
<organism evidence="1 2">
    <name type="scientific">Peribacillus deserti</name>
    <dbReference type="NCBI Taxonomy" id="673318"/>
    <lineage>
        <taxon>Bacteria</taxon>
        <taxon>Bacillati</taxon>
        <taxon>Bacillota</taxon>
        <taxon>Bacilli</taxon>
        <taxon>Bacillales</taxon>
        <taxon>Bacillaceae</taxon>
        <taxon>Peribacillus</taxon>
    </lineage>
</organism>